<evidence type="ECO:0000313" key="2">
    <source>
        <dbReference type="EMBL" id="CAK0874290.1"/>
    </source>
</evidence>
<feature type="region of interest" description="Disordered" evidence="1">
    <location>
        <begin position="28"/>
        <end position="97"/>
    </location>
</feature>
<comment type="caution">
    <text evidence="2">The sequence shown here is derived from an EMBL/GenBank/DDBJ whole genome shotgun (WGS) entry which is preliminary data.</text>
</comment>
<proteinExistence type="predicted"/>
<organism evidence="2 3">
    <name type="scientific">Prorocentrum cordatum</name>
    <dbReference type="NCBI Taxonomy" id="2364126"/>
    <lineage>
        <taxon>Eukaryota</taxon>
        <taxon>Sar</taxon>
        <taxon>Alveolata</taxon>
        <taxon>Dinophyceae</taxon>
        <taxon>Prorocentrales</taxon>
        <taxon>Prorocentraceae</taxon>
        <taxon>Prorocentrum</taxon>
    </lineage>
</organism>
<name>A0ABN9VLS5_9DINO</name>
<sequence length="130" mass="13131">MTTLAKYGSHLLAVAVSSRLLAAQGTRAIPVRSDCASRDSPSSGPPRPAMGKRAAPTIVPPAAQLPRAKSGRSIGKELSAQPATPKAEPAKDRLAPADPLAEDCAALGGLLGQAQGLPTSCQDTPRCSGP</sequence>
<evidence type="ECO:0000256" key="1">
    <source>
        <dbReference type="SAM" id="MobiDB-lite"/>
    </source>
</evidence>
<keyword evidence="3" id="KW-1185">Reference proteome</keyword>
<protein>
    <recommendedName>
        <fullName evidence="4">Secreted protein</fullName>
    </recommendedName>
</protein>
<accession>A0ABN9VLS5</accession>
<gene>
    <name evidence="2" type="ORF">PCOR1329_LOCUS59247</name>
</gene>
<evidence type="ECO:0008006" key="4">
    <source>
        <dbReference type="Google" id="ProtNLM"/>
    </source>
</evidence>
<evidence type="ECO:0000313" key="3">
    <source>
        <dbReference type="Proteomes" id="UP001189429"/>
    </source>
</evidence>
<dbReference type="EMBL" id="CAUYUJ010017382">
    <property type="protein sequence ID" value="CAK0874290.1"/>
    <property type="molecule type" value="Genomic_DNA"/>
</dbReference>
<reference evidence="2" key="1">
    <citation type="submission" date="2023-10" db="EMBL/GenBank/DDBJ databases">
        <authorList>
            <person name="Chen Y."/>
            <person name="Shah S."/>
            <person name="Dougan E. K."/>
            <person name="Thang M."/>
            <person name="Chan C."/>
        </authorList>
    </citation>
    <scope>NUCLEOTIDE SEQUENCE [LARGE SCALE GENOMIC DNA]</scope>
</reference>
<dbReference type="Proteomes" id="UP001189429">
    <property type="component" value="Unassembled WGS sequence"/>
</dbReference>